<proteinExistence type="predicted"/>
<dbReference type="EMBL" id="KZ819376">
    <property type="protein sequence ID" value="PWN42757.1"/>
    <property type="molecule type" value="Genomic_DNA"/>
</dbReference>
<evidence type="ECO:0000313" key="2">
    <source>
        <dbReference type="EMBL" id="PWN42757.1"/>
    </source>
</evidence>
<name>A0A316VYL7_9BASI</name>
<evidence type="ECO:0000313" key="3">
    <source>
        <dbReference type="Proteomes" id="UP000245783"/>
    </source>
</evidence>
<dbReference type="GeneID" id="37031988"/>
<feature type="region of interest" description="Disordered" evidence="1">
    <location>
        <begin position="108"/>
        <end position="132"/>
    </location>
</feature>
<organism evidence="2 3">
    <name type="scientific">Ceraceosorus guamensis</name>
    <dbReference type="NCBI Taxonomy" id="1522189"/>
    <lineage>
        <taxon>Eukaryota</taxon>
        <taxon>Fungi</taxon>
        <taxon>Dikarya</taxon>
        <taxon>Basidiomycota</taxon>
        <taxon>Ustilaginomycotina</taxon>
        <taxon>Exobasidiomycetes</taxon>
        <taxon>Ceraceosorales</taxon>
        <taxon>Ceraceosoraceae</taxon>
        <taxon>Ceraceosorus</taxon>
    </lineage>
</organism>
<sequence length="177" mass="19036">MLCIGTPSSAPAPLGSLEGARSGFGAEASNGRRLGQYRFCGSSFYSRRTVQLLSPTLRTSEDGRTVEPRAVWFRQAVSKTKHPSKKSSGAASSYVRAEFGNVRSRVSDGSARWQGNVKRDSEPRGTTAAAQRTRRIRVISSARGGTLTGKLSGASTARIGIVLEQPCRLREPCNTDM</sequence>
<dbReference type="AlphaFoldDB" id="A0A316VYL7"/>
<evidence type="ECO:0000256" key="1">
    <source>
        <dbReference type="SAM" id="MobiDB-lite"/>
    </source>
</evidence>
<reference evidence="2 3" key="1">
    <citation type="journal article" date="2018" name="Mol. Biol. Evol.">
        <title>Broad Genomic Sampling Reveals a Smut Pathogenic Ancestry of the Fungal Clade Ustilaginomycotina.</title>
        <authorList>
            <person name="Kijpornyongpan T."/>
            <person name="Mondo S.J."/>
            <person name="Barry K."/>
            <person name="Sandor L."/>
            <person name="Lee J."/>
            <person name="Lipzen A."/>
            <person name="Pangilinan J."/>
            <person name="LaButti K."/>
            <person name="Hainaut M."/>
            <person name="Henrissat B."/>
            <person name="Grigoriev I.V."/>
            <person name="Spatafora J.W."/>
            <person name="Aime M.C."/>
        </authorList>
    </citation>
    <scope>NUCLEOTIDE SEQUENCE [LARGE SCALE GENOMIC DNA]</scope>
    <source>
        <strain evidence="2 3">MCA 4658</strain>
    </source>
</reference>
<protein>
    <submittedName>
        <fullName evidence="2">Uncharacterized protein</fullName>
    </submittedName>
</protein>
<dbReference type="InParanoid" id="A0A316VYL7"/>
<keyword evidence="3" id="KW-1185">Reference proteome</keyword>
<dbReference type="Proteomes" id="UP000245783">
    <property type="component" value="Unassembled WGS sequence"/>
</dbReference>
<accession>A0A316VYL7</accession>
<dbReference type="RefSeq" id="XP_025369917.1">
    <property type="nucleotide sequence ID" value="XM_025510118.1"/>
</dbReference>
<dbReference type="OrthoDB" id="10347582at2759"/>
<gene>
    <name evidence="2" type="ORF">IE81DRAFT_114222</name>
</gene>